<keyword evidence="1" id="KW-1133">Transmembrane helix</keyword>
<accession>A0ABS7VUV3</accession>
<sequence>MMFSLVNIILLIALVVTSVCVTAMYLKLRRLSSYHVEYKRILDQTAAALVSVNAAVQALNHDGKSTLIALGERIDEARTVLSDIRTATKEGDLGTVALKSVDAA</sequence>
<feature type="transmembrane region" description="Helical" evidence="1">
    <location>
        <begin position="6"/>
        <end position="26"/>
    </location>
</feature>
<name>A0ABS7VUV3_9HYPH</name>
<keyword evidence="1" id="KW-0812">Transmembrane</keyword>
<comment type="caution">
    <text evidence="2">The sequence shown here is derived from an EMBL/GenBank/DDBJ whole genome shotgun (WGS) entry which is preliminary data.</text>
</comment>
<protein>
    <recommendedName>
        <fullName evidence="4">Chemotaxis protein</fullName>
    </recommendedName>
</protein>
<evidence type="ECO:0000313" key="3">
    <source>
        <dbReference type="Proteomes" id="UP000704176"/>
    </source>
</evidence>
<gene>
    <name evidence="2" type="ORF">K9B37_24140</name>
</gene>
<reference evidence="2 3" key="1">
    <citation type="submission" date="2021-09" db="EMBL/GenBank/DDBJ databases">
        <title>The complete genome sequence of a new microorganism.</title>
        <authorList>
            <person name="Zi Z."/>
        </authorList>
    </citation>
    <scope>NUCLEOTIDE SEQUENCE [LARGE SCALE GENOMIC DNA]</scope>
    <source>
        <strain evidence="2 3">WGZ8</strain>
    </source>
</reference>
<keyword evidence="3" id="KW-1185">Reference proteome</keyword>
<dbReference type="Proteomes" id="UP000704176">
    <property type="component" value="Unassembled WGS sequence"/>
</dbReference>
<organism evidence="2 3">
    <name type="scientific">Microvirga puerhi</name>
    <dbReference type="NCBI Taxonomy" id="2876078"/>
    <lineage>
        <taxon>Bacteria</taxon>
        <taxon>Pseudomonadati</taxon>
        <taxon>Pseudomonadota</taxon>
        <taxon>Alphaproteobacteria</taxon>
        <taxon>Hyphomicrobiales</taxon>
        <taxon>Methylobacteriaceae</taxon>
        <taxon>Microvirga</taxon>
    </lineage>
</organism>
<proteinExistence type="predicted"/>
<evidence type="ECO:0000256" key="1">
    <source>
        <dbReference type="SAM" id="Phobius"/>
    </source>
</evidence>
<dbReference type="EMBL" id="JAIRBM010000033">
    <property type="protein sequence ID" value="MBZ6079349.1"/>
    <property type="molecule type" value="Genomic_DNA"/>
</dbReference>
<evidence type="ECO:0008006" key="4">
    <source>
        <dbReference type="Google" id="ProtNLM"/>
    </source>
</evidence>
<keyword evidence="1" id="KW-0472">Membrane</keyword>
<evidence type="ECO:0000313" key="2">
    <source>
        <dbReference type="EMBL" id="MBZ6079349.1"/>
    </source>
</evidence>
<dbReference type="RefSeq" id="WP_224316353.1">
    <property type="nucleotide sequence ID" value="NZ_JAIRBM010000033.1"/>
</dbReference>